<dbReference type="EMBL" id="JBHRYN010000012">
    <property type="protein sequence ID" value="MFC3702093.1"/>
    <property type="molecule type" value="Genomic_DNA"/>
</dbReference>
<dbReference type="PANTHER" id="PTHR38600:SF2">
    <property type="entry name" value="SLL0088 PROTEIN"/>
    <property type="match status" value="1"/>
</dbReference>
<dbReference type="InterPro" id="IPR001845">
    <property type="entry name" value="HTH_ArsR_DNA-bd_dom"/>
</dbReference>
<accession>A0ABV7WUF6</accession>
<dbReference type="RefSeq" id="WP_290281600.1">
    <property type="nucleotide sequence ID" value="NZ_JAUFQI010000001.1"/>
</dbReference>
<organism evidence="2 3">
    <name type="scientific">Reinekea marina</name>
    <dbReference type="NCBI Taxonomy" id="1310421"/>
    <lineage>
        <taxon>Bacteria</taxon>
        <taxon>Pseudomonadati</taxon>
        <taxon>Pseudomonadota</taxon>
        <taxon>Gammaproteobacteria</taxon>
        <taxon>Oceanospirillales</taxon>
        <taxon>Saccharospirillaceae</taxon>
        <taxon>Reinekea</taxon>
    </lineage>
</organism>
<feature type="domain" description="HTH arsR-type" evidence="1">
    <location>
        <begin position="7"/>
        <end position="99"/>
    </location>
</feature>
<dbReference type="Pfam" id="PF12840">
    <property type="entry name" value="HTH_20"/>
    <property type="match status" value="1"/>
</dbReference>
<keyword evidence="3" id="KW-1185">Reference proteome</keyword>
<sequence>MQKNTVLPKNDDLDLVFKALADPTRRHFIEVLKQADATVGELAEPLAMSLPAASKHISVLTSAGLVSKTKVGRVYRCHFQPEAMLTANEWLEQNREAWNDRLDALSDFLESNTNEAT</sequence>
<evidence type="ECO:0000313" key="2">
    <source>
        <dbReference type="EMBL" id="MFC3702093.1"/>
    </source>
</evidence>
<dbReference type="PRINTS" id="PR00778">
    <property type="entry name" value="HTHARSR"/>
</dbReference>
<dbReference type="NCBIfam" id="NF033788">
    <property type="entry name" value="HTH_metalloreg"/>
    <property type="match status" value="1"/>
</dbReference>
<dbReference type="InterPro" id="IPR011991">
    <property type="entry name" value="ArsR-like_HTH"/>
</dbReference>
<dbReference type="SMART" id="SM00418">
    <property type="entry name" value="HTH_ARSR"/>
    <property type="match status" value="1"/>
</dbReference>
<evidence type="ECO:0000313" key="3">
    <source>
        <dbReference type="Proteomes" id="UP001595710"/>
    </source>
</evidence>
<evidence type="ECO:0000259" key="1">
    <source>
        <dbReference type="PROSITE" id="PS50987"/>
    </source>
</evidence>
<dbReference type="PANTHER" id="PTHR38600">
    <property type="entry name" value="TRANSCRIPTIONAL REGULATORY PROTEIN"/>
    <property type="match status" value="1"/>
</dbReference>
<dbReference type="Gene3D" id="1.10.10.10">
    <property type="entry name" value="Winged helix-like DNA-binding domain superfamily/Winged helix DNA-binding domain"/>
    <property type="match status" value="1"/>
</dbReference>
<dbReference type="InterPro" id="IPR036388">
    <property type="entry name" value="WH-like_DNA-bd_sf"/>
</dbReference>
<name>A0ABV7WUF6_9GAMM</name>
<protein>
    <submittedName>
        <fullName evidence="2">ArsR/SmtB family transcription factor</fullName>
    </submittedName>
</protein>
<gene>
    <name evidence="2" type="ORF">ACFOND_10605</name>
</gene>
<dbReference type="InterPro" id="IPR036390">
    <property type="entry name" value="WH_DNA-bd_sf"/>
</dbReference>
<comment type="caution">
    <text evidence="2">The sequence shown here is derived from an EMBL/GenBank/DDBJ whole genome shotgun (WGS) entry which is preliminary data.</text>
</comment>
<dbReference type="Proteomes" id="UP001595710">
    <property type="component" value="Unassembled WGS sequence"/>
</dbReference>
<reference evidence="3" key="1">
    <citation type="journal article" date="2019" name="Int. J. Syst. Evol. Microbiol.">
        <title>The Global Catalogue of Microorganisms (GCM) 10K type strain sequencing project: providing services to taxonomists for standard genome sequencing and annotation.</title>
        <authorList>
            <consortium name="The Broad Institute Genomics Platform"/>
            <consortium name="The Broad Institute Genome Sequencing Center for Infectious Disease"/>
            <person name="Wu L."/>
            <person name="Ma J."/>
        </authorList>
    </citation>
    <scope>NUCLEOTIDE SEQUENCE [LARGE SCALE GENOMIC DNA]</scope>
    <source>
        <strain evidence="3">CECT 8288</strain>
    </source>
</reference>
<proteinExistence type="predicted"/>
<dbReference type="CDD" id="cd00090">
    <property type="entry name" value="HTH_ARSR"/>
    <property type="match status" value="1"/>
</dbReference>
<dbReference type="SUPFAM" id="SSF46785">
    <property type="entry name" value="Winged helix' DNA-binding domain"/>
    <property type="match status" value="1"/>
</dbReference>
<dbReference type="PROSITE" id="PS50987">
    <property type="entry name" value="HTH_ARSR_2"/>
    <property type="match status" value="1"/>
</dbReference>